<dbReference type="HOGENOM" id="CLU_098807_2_2_4"/>
<reference evidence="2 3" key="2">
    <citation type="journal article" date="2011" name="PLoS ONE">
        <title>The Cyst-Dividing Bacterium Ramlibacter tataouinensis TTB310 Genome Reveals a Well-Stocked Toolbox for Adaptation to a Desert Environment.</title>
        <authorList>
            <person name="De Luca G."/>
            <person name="Barakat M."/>
            <person name="Ortet P."/>
            <person name="Fochesato S."/>
            <person name="Jourlin-Castelli C."/>
            <person name="Ansaldi M."/>
            <person name="Py B."/>
            <person name="Fichant G."/>
            <person name="Coutinho P.M."/>
            <person name="Voulhoux R."/>
            <person name="Bastien O."/>
            <person name="Marechal E."/>
            <person name="Henrissat B."/>
            <person name="Quentin Y."/>
            <person name="Noirot P."/>
            <person name="Filloux A."/>
            <person name="Mejean V."/>
            <person name="Dubow M.S."/>
            <person name="Barras F."/>
            <person name="Barbe V."/>
            <person name="Weissenbach J."/>
            <person name="Mihalcescu I."/>
            <person name="Vermeglio A."/>
            <person name="Achouak W."/>
            <person name="Heulin T."/>
        </authorList>
    </citation>
    <scope>NUCLEOTIDE SEQUENCE [LARGE SCALE GENOMIC DNA]</scope>
    <source>
        <strain evidence="3">ATCC BAA-407 / DSM 14655 / LMG 21543 / TTB310</strain>
    </source>
</reference>
<evidence type="ECO:0000256" key="1">
    <source>
        <dbReference type="ARBA" id="ARBA00010169"/>
    </source>
</evidence>
<dbReference type="GO" id="GO:0010038">
    <property type="term" value="P:response to metal ion"/>
    <property type="evidence" value="ECO:0007669"/>
    <property type="project" value="InterPro"/>
</dbReference>
<protein>
    <submittedName>
        <fullName evidence="2">Periplasmic divalent cation tolerance protein-like protein</fullName>
    </submittedName>
</protein>
<dbReference type="KEGG" id="rta:Rta_33610"/>
<dbReference type="InterPro" id="IPR011322">
    <property type="entry name" value="N-reg_PII-like_a/b"/>
</dbReference>
<comment type="similarity">
    <text evidence="1">Belongs to the CutA family.</text>
</comment>
<evidence type="ECO:0000313" key="2">
    <source>
        <dbReference type="EMBL" id="AEG94474.1"/>
    </source>
</evidence>
<dbReference type="Proteomes" id="UP000008385">
    <property type="component" value="Chromosome"/>
</dbReference>
<gene>
    <name evidence="2" type="ordered locus">Rta_33610</name>
</gene>
<dbReference type="Pfam" id="PF03091">
    <property type="entry name" value="CutA1"/>
    <property type="match status" value="1"/>
</dbReference>
<dbReference type="RefSeq" id="WP_013902705.1">
    <property type="nucleotide sequence ID" value="NC_015677.1"/>
</dbReference>
<dbReference type="PANTHER" id="PTHR23419:SF8">
    <property type="entry name" value="FI09726P"/>
    <property type="match status" value="1"/>
</dbReference>
<accession>F5XZB7</accession>
<dbReference type="STRING" id="365046.Rta_33610"/>
<keyword evidence="3" id="KW-1185">Reference proteome</keyword>
<reference evidence="3" key="1">
    <citation type="submission" date="2006-01" db="EMBL/GenBank/DDBJ databases">
        <title>Genome of the cyst-dividing bacterium Ramlibacter tataouinensis.</title>
        <authorList>
            <person name="Barakat M."/>
            <person name="Ortet P."/>
            <person name="De Luca G."/>
            <person name="Jourlin-Castelli C."/>
            <person name="Ansaldi M."/>
            <person name="Py B."/>
            <person name="Fichant G."/>
            <person name="Coutinho P."/>
            <person name="Voulhoux R."/>
            <person name="Bastien O."/>
            <person name="Roy S."/>
            <person name="Marechal E."/>
            <person name="Henrissat B."/>
            <person name="Quentin Y."/>
            <person name="Noirot P."/>
            <person name="Filloux A."/>
            <person name="Mejean V."/>
            <person name="DuBow M."/>
            <person name="Barras F."/>
            <person name="Heulin T."/>
        </authorList>
    </citation>
    <scope>NUCLEOTIDE SEQUENCE [LARGE SCALE GENOMIC DNA]</scope>
    <source>
        <strain evidence="3">ATCC BAA-407 / DSM 14655 / LMG 21543 / TTB310</strain>
    </source>
</reference>
<dbReference type="eggNOG" id="COG1324">
    <property type="taxonomic scope" value="Bacteria"/>
</dbReference>
<name>F5XZB7_RAMTT</name>
<sequence>MSDGQEQPEVLSLVTTLPSQADAQRLAQALLSRRLAACVQVEPGLLSHYRWEGRECADAEARVTLKTLPQCLDALLAFLAEHHPYELPQLLWQRMASTPAYAAWVRGCVEVPAGEKAPGT</sequence>
<proteinExistence type="inferred from homology"/>
<dbReference type="AlphaFoldDB" id="F5XZB7"/>
<dbReference type="PANTHER" id="PTHR23419">
    <property type="entry name" value="DIVALENT CATION TOLERANCE CUTA-RELATED"/>
    <property type="match status" value="1"/>
</dbReference>
<dbReference type="InterPro" id="IPR004323">
    <property type="entry name" value="Ion_tolerance_CutA"/>
</dbReference>
<dbReference type="SUPFAM" id="SSF54913">
    <property type="entry name" value="GlnB-like"/>
    <property type="match status" value="1"/>
</dbReference>
<dbReference type="EMBL" id="CP000245">
    <property type="protein sequence ID" value="AEG94474.1"/>
    <property type="molecule type" value="Genomic_DNA"/>
</dbReference>
<dbReference type="Gene3D" id="3.30.70.120">
    <property type="match status" value="1"/>
</dbReference>
<dbReference type="InterPro" id="IPR015867">
    <property type="entry name" value="N-reg_PII/ATP_PRibTrfase_C"/>
</dbReference>
<evidence type="ECO:0000313" key="3">
    <source>
        <dbReference type="Proteomes" id="UP000008385"/>
    </source>
</evidence>
<dbReference type="GO" id="GO:0005507">
    <property type="term" value="F:copper ion binding"/>
    <property type="evidence" value="ECO:0007669"/>
    <property type="project" value="TreeGrafter"/>
</dbReference>
<organism evidence="2 3">
    <name type="scientific">Ramlibacter tataouinensis (strain ATCC BAA-407 / DSM 14655 / LMG 21543 / TTB310)</name>
    <dbReference type="NCBI Taxonomy" id="365046"/>
    <lineage>
        <taxon>Bacteria</taxon>
        <taxon>Pseudomonadati</taxon>
        <taxon>Pseudomonadota</taxon>
        <taxon>Betaproteobacteria</taxon>
        <taxon>Burkholderiales</taxon>
        <taxon>Comamonadaceae</taxon>
        <taxon>Ramlibacter</taxon>
    </lineage>
</organism>
<dbReference type="PATRIC" id="fig|365046.3.peg.3436"/>